<reference evidence="2 3" key="1">
    <citation type="submission" date="2016-01" db="EMBL/GenBank/DDBJ databases">
        <title>Whole genome sequence and analysis of Micromonospora rosaria DSM 803, which can produce antibacterial substance rosamicin.</title>
        <authorList>
            <person name="Yang H."/>
            <person name="He X."/>
            <person name="Zhu D."/>
        </authorList>
    </citation>
    <scope>NUCLEOTIDE SEQUENCE [LARGE SCALE GENOMIC DNA]</scope>
    <source>
        <strain evidence="2 3">DSM 803</strain>
    </source>
</reference>
<comment type="caution">
    <text evidence="2">The sequence shown here is derived from an EMBL/GenBank/DDBJ whole genome shotgun (WGS) entry which is preliminary data.</text>
</comment>
<dbReference type="Pfam" id="PF22768">
    <property type="entry name" value="SPP1_Dit"/>
    <property type="match status" value="1"/>
</dbReference>
<dbReference type="Proteomes" id="UP000070620">
    <property type="component" value="Unassembled WGS sequence"/>
</dbReference>
<dbReference type="InterPro" id="IPR054738">
    <property type="entry name" value="Siphovirus-type_tail_C"/>
</dbReference>
<sequence>MALAEGQFEIRGLAMGPGTRFRITDDTNPWVRQTRADQSGGLAWGHGGWSGAEWSAERVISFGGLIGPGRDDVAGALEDLHDLAAAFAPTGVAGDVPMRWRQGGREYLAYVRTRMTEPRMDLLGTGRVWVRCAAVALDPFIYSAVERTAGPLGGPTWSGGLTFPMTVPFTIGATQTGGAADLVNEGRAPASLTIRYDGPLPGDNRIAVRGPDGVTRVQRVVPPLAAGEWLEVDTRARTVWLNGDQQSSRRSDVVGDWPLLLRGTSVLRHLAPTQTAGTVTVRWRDTWW</sequence>
<name>A0A136PXZ4_9ACTN</name>
<dbReference type="AlphaFoldDB" id="A0A136PXZ4"/>
<gene>
    <name evidence="2" type="ORF">AWW66_03280</name>
</gene>
<proteinExistence type="predicted"/>
<evidence type="ECO:0000313" key="2">
    <source>
        <dbReference type="EMBL" id="KXK63349.1"/>
    </source>
</evidence>
<evidence type="ECO:0000259" key="1">
    <source>
        <dbReference type="Pfam" id="PF22768"/>
    </source>
</evidence>
<organism evidence="2 3">
    <name type="scientific">Micromonospora rosaria</name>
    <dbReference type="NCBI Taxonomy" id="47874"/>
    <lineage>
        <taxon>Bacteria</taxon>
        <taxon>Bacillati</taxon>
        <taxon>Actinomycetota</taxon>
        <taxon>Actinomycetes</taxon>
        <taxon>Micromonosporales</taxon>
        <taxon>Micromonosporaceae</taxon>
        <taxon>Micromonospora</taxon>
    </lineage>
</organism>
<evidence type="ECO:0000313" key="3">
    <source>
        <dbReference type="Proteomes" id="UP000070620"/>
    </source>
</evidence>
<dbReference type="OrthoDB" id="3985590at2"/>
<protein>
    <recommendedName>
        <fullName evidence="1">Siphovirus-type tail component C-terminal domain-containing protein</fullName>
    </recommendedName>
</protein>
<keyword evidence="3" id="KW-1185">Reference proteome</keyword>
<accession>A0A136PXZ4</accession>
<feature type="domain" description="Siphovirus-type tail component C-terminal" evidence="1">
    <location>
        <begin position="220"/>
        <end position="287"/>
    </location>
</feature>
<dbReference type="EMBL" id="LRQV01000006">
    <property type="protein sequence ID" value="KXK63349.1"/>
    <property type="molecule type" value="Genomic_DNA"/>
</dbReference>
<dbReference type="RefSeq" id="WP_067359801.1">
    <property type="nucleotide sequence ID" value="NZ_JBIUBN010000003.1"/>
</dbReference>